<dbReference type="SMR" id="B4MD28"/>
<dbReference type="eggNOG" id="ENOG502TB3W">
    <property type="taxonomic scope" value="Eukaryota"/>
</dbReference>
<evidence type="ECO:0000256" key="2">
    <source>
        <dbReference type="SAM" id="MobiDB-lite"/>
    </source>
</evidence>
<dbReference type="AlphaFoldDB" id="B4MD28"/>
<protein>
    <submittedName>
        <fullName evidence="3">Uncharacterized protein, isoform A</fullName>
    </submittedName>
</protein>
<organism evidence="3 4">
    <name type="scientific">Drosophila virilis</name>
    <name type="common">Fruit fly</name>
    <dbReference type="NCBI Taxonomy" id="7244"/>
    <lineage>
        <taxon>Eukaryota</taxon>
        <taxon>Metazoa</taxon>
        <taxon>Ecdysozoa</taxon>
        <taxon>Arthropoda</taxon>
        <taxon>Hexapoda</taxon>
        <taxon>Insecta</taxon>
        <taxon>Pterygota</taxon>
        <taxon>Neoptera</taxon>
        <taxon>Endopterygota</taxon>
        <taxon>Diptera</taxon>
        <taxon>Brachycera</taxon>
        <taxon>Muscomorpha</taxon>
        <taxon>Ephydroidea</taxon>
        <taxon>Drosophilidae</taxon>
        <taxon>Drosophila</taxon>
    </lineage>
</organism>
<sequence length="605" mass="68454">MNMPKAIHQDLKEDDSNLFLKPHPYGNGGQQQQLQQQGKKKANTEGQSNANGPQKKAVFDPTSTENVLKCYIKYHKASIESVKKKSNEITEKMLKTNMAIAERNQENALLRKQLQNIEQKVEELNKMSDALGQENRNLREKCTAVEEKYVSLETAYDKEFALLKATLAKQKAELKQNNKLLEELKALQLEKQQMVARLETMAQQKADEMAELQIKNAQLQLQISEVEAAFEQYKLQSVEQHETVQAKLTAELQQQAAELTEQIEKSERREADLQATLAKLNDVEKRGLKLQQINQQLTLEVSEVEKRLNAEIEQQKLKIEELNSQIRKLKSDEQRYQDEIELLEEAKEQLEGSKAEAAALAKCELSKVESHELKLKKNMEELQEEHLKITKALSAENAGLTQQLETLKQLYETKMNSLEEELHQKCAAHIDDQQQFAELERRKNATIAELTYKINQISTVFGQPVGTVGAMSNHQVGQKKTNEATISVSVHKTVAPLQPAALATDDADTSGESIAKNVAEITAMNANTSAAKRRRTAAKRPLVNHYTSDFNTDTDDNDNEPDWKPPQPKLMKKNRFGYGNANTSRGRPSPQETENVFDKLKSSGN</sequence>
<name>B4MD28_DROVI</name>
<feature type="region of interest" description="Disordered" evidence="2">
    <location>
        <begin position="1"/>
        <end position="60"/>
    </location>
</feature>
<proteinExistence type="predicted"/>
<reference evidence="3 4" key="1">
    <citation type="journal article" date="2007" name="Nature">
        <title>Evolution of genes and genomes on the Drosophila phylogeny.</title>
        <authorList>
            <consortium name="Drosophila 12 Genomes Consortium"/>
            <person name="Clark A.G."/>
            <person name="Eisen M.B."/>
            <person name="Smith D.R."/>
            <person name="Bergman C.M."/>
            <person name="Oliver B."/>
            <person name="Markow T.A."/>
            <person name="Kaufman T.C."/>
            <person name="Kellis M."/>
            <person name="Gelbart W."/>
            <person name="Iyer V.N."/>
            <person name="Pollard D.A."/>
            <person name="Sackton T.B."/>
            <person name="Larracuente A.M."/>
            <person name="Singh N.D."/>
            <person name="Abad J.P."/>
            <person name="Abt D.N."/>
            <person name="Adryan B."/>
            <person name="Aguade M."/>
            <person name="Akashi H."/>
            <person name="Anderson W.W."/>
            <person name="Aquadro C.F."/>
            <person name="Ardell D.H."/>
            <person name="Arguello R."/>
            <person name="Artieri C.G."/>
            <person name="Barbash D.A."/>
            <person name="Barker D."/>
            <person name="Barsanti P."/>
            <person name="Batterham P."/>
            <person name="Batzoglou S."/>
            <person name="Begun D."/>
            <person name="Bhutkar A."/>
            <person name="Blanco E."/>
            <person name="Bosak S.A."/>
            <person name="Bradley R.K."/>
            <person name="Brand A.D."/>
            <person name="Brent M.R."/>
            <person name="Brooks A.N."/>
            <person name="Brown R.H."/>
            <person name="Butlin R.K."/>
            <person name="Caggese C."/>
            <person name="Calvi B.R."/>
            <person name="Bernardo de Carvalho A."/>
            <person name="Caspi A."/>
            <person name="Castrezana S."/>
            <person name="Celniker S.E."/>
            <person name="Chang J.L."/>
            <person name="Chapple C."/>
            <person name="Chatterji S."/>
            <person name="Chinwalla A."/>
            <person name="Civetta A."/>
            <person name="Clifton S.W."/>
            <person name="Comeron J.M."/>
            <person name="Costello J.C."/>
            <person name="Coyne J.A."/>
            <person name="Daub J."/>
            <person name="David R.G."/>
            <person name="Delcher A.L."/>
            <person name="Delehaunty K."/>
            <person name="Do C.B."/>
            <person name="Ebling H."/>
            <person name="Edwards K."/>
            <person name="Eickbush T."/>
            <person name="Evans J.D."/>
            <person name="Filipski A."/>
            <person name="Findeiss S."/>
            <person name="Freyhult E."/>
            <person name="Fulton L."/>
            <person name="Fulton R."/>
            <person name="Garcia A.C."/>
            <person name="Gardiner A."/>
            <person name="Garfield D.A."/>
            <person name="Garvin B.E."/>
            <person name="Gibson G."/>
            <person name="Gilbert D."/>
            <person name="Gnerre S."/>
            <person name="Godfrey J."/>
            <person name="Good R."/>
            <person name="Gotea V."/>
            <person name="Gravely B."/>
            <person name="Greenberg A.J."/>
            <person name="Griffiths-Jones S."/>
            <person name="Gross S."/>
            <person name="Guigo R."/>
            <person name="Gustafson E.A."/>
            <person name="Haerty W."/>
            <person name="Hahn M.W."/>
            <person name="Halligan D.L."/>
            <person name="Halpern A.L."/>
            <person name="Halter G.M."/>
            <person name="Han M.V."/>
            <person name="Heger A."/>
            <person name="Hillier L."/>
            <person name="Hinrichs A.S."/>
            <person name="Holmes I."/>
            <person name="Hoskins R.A."/>
            <person name="Hubisz M.J."/>
            <person name="Hultmark D."/>
            <person name="Huntley M.A."/>
            <person name="Jaffe D.B."/>
            <person name="Jagadeeshan S."/>
            <person name="Jeck W.R."/>
            <person name="Johnson J."/>
            <person name="Jones C.D."/>
            <person name="Jordan W.C."/>
            <person name="Karpen G.H."/>
            <person name="Kataoka E."/>
            <person name="Keightley P.D."/>
            <person name="Kheradpour P."/>
            <person name="Kirkness E.F."/>
            <person name="Koerich L.B."/>
            <person name="Kristiansen K."/>
            <person name="Kudrna D."/>
            <person name="Kulathinal R.J."/>
            <person name="Kumar S."/>
            <person name="Kwok R."/>
            <person name="Lander E."/>
            <person name="Langley C.H."/>
            <person name="Lapoint R."/>
            <person name="Lazzaro B.P."/>
            <person name="Lee S.J."/>
            <person name="Levesque L."/>
            <person name="Li R."/>
            <person name="Lin C.F."/>
            <person name="Lin M.F."/>
            <person name="Lindblad-Toh K."/>
            <person name="Llopart A."/>
            <person name="Long M."/>
            <person name="Low L."/>
            <person name="Lozovsky E."/>
            <person name="Lu J."/>
            <person name="Luo M."/>
            <person name="Machado C.A."/>
            <person name="Makalowski W."/>
            <person name="Marzo M."/>
            <person name="Matsuda M."/>
            <person name="Matzkin L."/>
            <person name="McAllister B."/>
            <person name="McBride C.S."/>
            <person name="McKernan B."/>
            <person name="McKernan K."/>
            <person name="Mendez-Lago M."/>
            <person name="Minx P."/>
            <person name="Mollenhauer M.U."/>
            <person name="Montooth K."/>
            <person name="Mount S.M."/>
            <person name="Mu X."/>
            <person name="Myers E."/>
            <person name="Negre B."/>
            <person name="Newfeld S."/>
            <person name="Nielsen R."/>
            <person name="Noor M.A."/>
            <person name="O'Grady P."/>
            <person name="Pachter L."/>
            <person name="Papaceit M."/>
            <person name="Parisi M.J."/>
            <person name="Parisi M."/>
            <person name="Parts L."/>
            <person name="Pedersen J.S."/>
            <person name="Pesole G."/>
            <person name="Phillippy A.M."/>
            <person name="Ponting C.P."/>
            <person name="Pop M."/>
            <person name="Porcelli D."/>
            <person name="Powell J.R."/>
            <person name="Prohaska S."/>
            <person name="Pruitt K."/>
            <person name="Puig M."/>
            <person name="Quesneville H."/>
            <person name="Ram K.R."/>
            <person name="Rand D."/>
            <person name="Rasmussen M.D."/>
            <person name="Reed L.K."/>
            <person name="Reenan R."/>
            <person name="Reily A."/>
            <person name="Remington K.A."/>
            <person name="Rieger T.T."/>
            <person name="Ritchie M.G."/>
            <person name="Robin C."/>
            <person name="Rogers Y.H."/>
            <person name="Rohde C."/>
            <person name="Rozas J."/>
            <person name="Rubenfield M.J."/>
            <person name="Ruiz A."/>
            <person name="Russo S."/>
            <person name="Salzberg S.L."/>
            <person name="Sanchez-Gracia A."/>
            <person name="Saranga D.J."/>
            <person name="Sato H."/>
            <person name="Schaeffer S.W."/>
            <person name="Schatz M.C."/>
            <person name="Schlenke T."/>
            <person name="Schwartz R."/>
            <person name="Segarra C."/>
            <person name="Singh R.S."/>
            <person name="Sirot L."/>
            <person name="Sirota M."/>
            <person name="Sisneros N.B."/>
            <person name="Smith C.D."/>
            <person name="Smith T.F."/>
            <person name="Spieth J."/>
            <person name="Stage D.E."/>
            <person name="Stark A."/>
            <person name="Stephan W."/>
            <person name="Strausberg R.L."/>
            <person name="Strempel S."/>
            <person name="Sturgill D."/>
            <person name="Sutton G."/>
            <person name="Sutton G.G."/>
            <person name="Tao W."/>
            <person name="Teichmann S."/>
            <person name="Tobari Y.N."/>
            <person name="Tomimura Y."/>
            <person name="Tsolas J.M."/>
            <person name="Valente V.L."/>
            <person name="Venter E."/>
            <person name="Venter J.C."/>
            <person name="Vicario S."/>
            <person name="Vieira F.G."/>
            <person name="Vilella A.J."/>
            <person name="Villasante A."/>
            <person name="Walenz B."/>
            <person name="Wang J."/>
            <person name="Wasserman M."/>
            <person name="Watts T."/>
            <person name="Wilson D."/>
            <person name="Wilson R.K."/>
            <person name="Wing R.A."/>
            <person name="Wolfner M.F."/>
            <person name="Wong A."/>
            <person name="Wong G.K."/>
            <person name="Wu C.I."/>
            <person name="Wu G."/>
            <person name="Yamamoto D."/>
            <person name="Yang H.P."/>
            <person name="Yang S.P."/>
            <person name="Yorke J.A."/>
            <person name="Yoshida K."/>
            <person name="Zdobnov E."/>
            <person name="Zhang P."/>
            <person name="Zhang Y."/>
            <person name="Zimin A.V."/>
            <person name="Baldwin J."/>
            <person name="Abdouelleil A."/>
            <person name="Abdulkadir J."/>
            <person name="Abebe A."/>
            <person name="Abera B."/>
            <person name="Abreu J."/>
            <person name="Acer S.C."/>
            <person name="Aftuck L."/>
            <person name="Alexander A."/>
            <person name="An P."/>
            <person name="Anderson E."/>
            <person name="Anderson S."/>
            <person name="Arachi H."/>
            <person name="Azer M."/>
            <person name="Bachantsang P."/>
            <person name="Barry A."/>
            <person name="Bayul T."/>
            <person name="Berlin A."/>
            <person name="Bessette D."/>
            <person name="Bloom T."/>
            <person name="Blye J."/>
            <person name="Boguslavskiy L."/>
            <person name="Bonnet C."/>
            <person name="Boukhgalter B."/>
            <person name="Bourzgui I."/>
            <person name="Brown A."/>
            <person name="Cahill P."/>
            <person name="Channer S."/>
            <person name="Cheshatsang Y."/>
            <person name="Chuda L."/>
            <person name="Citroen M."/>
            <person name="Collymore A."/>
            <person name="Cooke P."/>
            <person name="Costello M."/>
            <person name="D'Aco K."/>
            <person name="Daza R."/>
            <person name="De Haan G."/>
            <person name="DeGray S."/>
            <person name="DeMaso C."/>
            <person name="Dhargay N."/>
            <person name="Dooley K."/>
            <person name="Dooley E."/>
            <person name="Doricent M."/>
            <person name="Dorje P."/>
            <person name="Dorjee K."/>
            <person name="Dupes A."/>
            <person name="Elong R."/>
            <person name="Falk J."/>
            <person name="Farina A."/>
            <person name="Faro S."/>
            <person name="Ferguson D."/>
            <person name="Fisher S."/>
            <person name="Foley C.D."/>
            <person name="Franke A."/>
            <person name="Friedrich D."/>
            <person name="Gadbois L."/>
            <person name="Gearin G."/>
            <person name="Gearin C.R."/>
            <person name="Giannoukos G."/>
            <person name="Goode T."/>
            <person name="Graham J."/>
            <person name="Grandbois E."/>
            <person name="Grewal S."/>
            <person name="Gyaltsen K."/>
            <person name="Hafez N."/>
            <person name="Hagos B."/>
            <person name="Hall J."/>
            <person name="Henson C."/>
            <person name="Hollinger A."/>
            <person name="Honan T."/>
            <person name="Huard M.D."/>
            <person name="Hughes L."/>
            <person name="Hurhula B."/>
            <person name="Husby M.E."/>
            <person name="Kamat A."/>
            <person name="Kanga B."/>
            <person name="Kashin S."/>
            <person name="Khazanovich D."/>
            <person name="Kisner P."/>
            <person name="Lance K."/>
            <person name="Lara M."/>
            <person name="Lee W."/>
            <person name="Lennon N."/>
            <person name="Letendre F."/>
            <person name="LeVine R."/>
            <person name="Lipovsky A."/>
            <person name="Liu X."/>
            <person name="Liu J."/>
            <person name="Liu S."/>
            <person name="Lokyitsang T."/>
            <person name="Lokyitsang Y."/>
            <person name="Lubonja R."/>
            <person name="Lui A."/>
            <person name="MacDonald P."/>
            <person name="Magnisalis V."/>
            <person name="Maru K."/>
            <person name="Matthews C."/>
            <person name="McCusker W."/>
            <person name="McDonough S."/>
            <person name="Mehta T."/>
            <person name="Meldrim J."/>
            <person name="Meneus L."/>
            <person name="Mihai O."/>
            <person name="Mihalev A."/>
            <person name="Mihova T."/>
            <person name="Mittelman R."/>
            <person name="Mlenga V."/>
            <person name="Montmayeur A."/>
            <person name="Mulrain L."/>
            <person name="Navidi A."/>
            <person name="Naylor J."/>
            <person name="Negash T."/>
            <person name="Nguyen T."/>
            <person name="Nguyen N."/>
            <person name="Nicol R."/>
            <person name="Norbu C."/>
            <person name="Norbu N."/>
            <person name="Novod N."/>
            <person name="O'Neill B."/>
            <person name="Osman S."/>
            <person name="Markiewicz E."/>
            <person name="Oyono O.L."/>
            <person name="Patti C."/>
            <person name="Phunkhang P."/>
            <person name="Pierre F."/>
            <person name="Priest M."/>
            <person name="Raghuraman S."/>
            <person name="Rege F."/>
            <person name="Reyes R."/>
            <person name="Rise C."/>
            <person name="Rogov P."/>
            <person name="Ross K."/>
            <person name="Ryan E."/>
            <person name="Settipalli S."/>
            <person name="Shea T."/>
            <person name="Sherpa N."/>
            <person name="Shi L."/>
            <person name="Shih D."/>
            <person name="Sparrow T."/>
            <person name="Spaulding J."/>
            <person name="Stalker J."/>
            <person name="Stange-Thomann N."/>
            <person name="Stavropoulos S."/>
            <person name="Stone C."/>
            <person name="Strader C."/>
            <person name="Tesfaye S."/>
            <person name="Thomson T."/>
            <person name="Thoulutsang Y."/>
            <person name="Thoulutsang D."/>
            <person name="Topham K."/>
            <person name="Topping I."/>
            <person name="Tsamla T."/>
            <person name="Vassiliev H."/>
            <person name="Vo A."/>
            <person name="Wangchuk T."/>
            <person name="Wangdi T."/>
            <person name="Weiand M."/>
            <person name="Wilkinson J."/>
            <person name="Wilson A."/>
            <person name="Yadav S."/>
            <person name="Young G."/>
            <person name="Yu Q."/>
            <person name="Zembek L."/>
            <person name="Zhong D."/>
            <person name="Zimmer A."/>
            <person name="Zwirko Z."/>
            <person name="Jaffe D.B."/>
            <person name="Alvarez P."/>
            <person name="Brockman W."/>
            <person name="Butler J."/>
            <person name="Chin C."/>
            <person name="Gnerre S."/>
            <person name="Grabherr M."/>
            <person name="Kleber M."/>
            <person name="Mauceli E."/>
            <person name="MacCallum I."/>
        </authorList>
    </citation>
    <scope>NUCLEOTIDE SEQUENCE [LARGE SCALE GENOMIC DNA]</scope>
    <source>
        <strain evidence="4">Tucson 15010-1051.87</strain>
    </source>
</reference>
<dbReference type="Proteomes" id="UP000008792">
    <property type="component" value="Unassembled WGS sequence"/>
</dbReference>
<keyword evidence="4" id="KW-1185">Reference proteome</keyword>
<evidence type="ECO:0000256" key="1">
    <source>
        <dbReference type="SAM" id="Coils"/>
    </source>
</evidence>
<accession>B4MD28</accession>
<feature type="coiled-coil region" evidence="1">
    <location>
        <begin position="100"/>
        <end position="428"/>
    </location>
</feature>
<gene>
    <name evidence="3" type="primary">Dvir\GJ15351</name>
    <name evidence="3" type="ORF">Dvir_GJ15351</name>
</gene>
<feature type="compositionally biased region" description="Basic and acidic residues" evidence="2">
    <location>
        <begin position="596"/>
        <end position="605"/>
    </location>
</feature>
<dbReference type="FunCoup" id="B4MD28">
    <property type="interactions" value="3"/>
</dbReference>
<dbReference type="STRING" id="7244.B4MD28"/>
<dbReference type="EMBL" id="CH940660">
    <property type="protein sequence ID" value="EDW58100.2"/>
    <property type="molecule type" value="Genomic_DNA"/>
</dbReference>
<dbReference type="InParanoid" id="B4MD28"/>
<feature type="region of interest" description="Disordered" evidence="2">
    <location>
        <begin position="528"/>
        <end position="605"/>
    </location>
</feature>
<evidence type="ECO:0000313" key="3">
    <source>
        <dbReference type="EMBL" id="EDW58100.2"/>
    </source>
</evidence>
<dbReference type="KEGG" id="dvi:6635557"/>
<dbReference type="OrthoDB" id="7871015at2759"/>
<dbReference type="HOGENOM" id="CLU_452906_0_0_1"/>
<keyword evidence="1" id="KW-0175">Coiled coil</keyword>
<evidence type="ECO:0000313" key="4">
    <source>
        <dbReference type="Proteomes" id="UP000008792"/>
    </source>
</evidence>
<feature type="compositionally biased region" description="Polar residues" evidence="2">
    <location>
        <begin position="580"/>
        <end position="594"/>
    </location>
</feature>